<evidence type="ECO:0000313" key="3">
    <source>
        <dbReference type="Proteomes" id="UP000181884"/>
    </source>
</evidence>
<accession>A0A1L8RJW7</accession>
<dbReference type="Gene3D" id="3.40.630.30">
    <property type="match status" value="1"/>
</dbReference>
<dbReference type="GO" id="GO:0016747">
    <property type="term" value="F:acyltransferase activity, transferring groups other than amino-acyl groups"/>
    <property type="evidence" value="ECO:0007669"/>
    <property type="project" value="InterPro"/>
</dbReference>
<dbReference type="PROSITE" id="PS51186">
    <property type="entry name" value="GNAT"/>
    <property type="match status" value="1"/>
</dbReference>
<sequence>MITFRSIANDDFDFLQATLVSSFNADAALSYGPGAEDGPPGYNDGRLATKLLTDPTLISRLILKDAQPCGFLTFSIGSPNWLHYFCLHADFINQQLGTQAWQAFEAVQTGTWRLETPSSSCRNQHFYEKIGFQKIGQQHYSVDSRSFIYEKKIPSL</sequence>
<dbReference type="InterPro" id="IPR016181">
    <property type="entry name" value="Acyl_CoA_acyltransferase"/>
</dbReference>
<dbReference type="EMBL" id="JXKH01000001">
    <property type="protein sequence ID" value="OJG19992.1"/>
    <property type="molecule type" value="Genomic_DNA"/>
</dbReference>
<feature type="domain" description="N-acetyltransferase" evidence="1">
    <location>
        <begin position="2"/>
        <end position="154"/>
    </location>
</feature>
<evidence type="ECO:0000313" key="2">
    <source>
        <dbReference type="EMBL" id="OJG19992.1"/>
    </source>
</evidence>
<name>A0A1L8RJW7_9ENTE</name>
<dbReference type="Pfam" id="PF00583">
    <property type="entry name" value="Acetyltransf_1"/>
    <property type="match status" value="1"/>
</dbReference>
<keyword evidence="3" id="KW-1185">Reference proteome</keyword>
<dbReference type="SUPFAM" id="SSF55729">
    <property type="entry name" value="Acyl-CoA N-acyltransferases (Nat)"/>
    <property type="match status" value="1"/>
</dbReference>
<dbReference type="AlphaFoldDB" id="A0A1L8RJW7"/>
<dbReference type="STRING" id="214095.RU97_GL000225"/>
<organism evidence="2 3">
    <name type="scientific">Enterococcus canis</name>
    <dbReference type="NCBI Taxonomy" id="214095"/>
    <lineage>
        <taxon>Bacteria</taxon>
        <taxon>Bacillati</taxon>
        <taxon>Bacillota</taxon>
        <taxon>Bacilli</taxon>
        <taxon>Lactobacillales</taxon>
        <taxon>Enterococcaceae</taxon>
        <taxon>Enterococcus</taxon>
    </lineage>
</organism>
<gene>
    <name evidence="2" type="ORF">RU97_GL000225</name>
</gene>
<reference evidence="2 3" key="1">
    <citation type="submission" date="2014-12" db="EMBL/GenBank/DDBJ databases">
        <title>Draft genome sequences of 29 type strains of Enterococci.</title>
        <authorList>
            <person name="Zhong Z."/>
            <person name="Sun Z."/>
            <person name="Liu W."/>
            <person name="Zhang W."/>
            <person name="Zhang H."/>
        </authorList>
    </citation>
    <scope>NUCLEOTIDE SEQUENCE [LARGE SCALE GENOMIC DNA]</scope>
    <source>
        <strain evidence="2 3">DSM 17029</strain>
    </source>
</reference>
<dbReference type="Proteomes" id="UP000181884">
    <property type="component" value="Unassembled WGS sequence"/>
</dbReference>
<dbReference type="RefSeq" id="WP_067391755.1">
    <property type="nucleotide sequence ID" value="NZ_JXKH01000001.1"/>
</dbReference>
<protein>
    <submittedName>
        <fullName evidence="2">GCN5-related N-acetyltransferase</fullName>
    </submittedName>
</protein>
<keyword evidence="2" id="KW-0808">Transferase</keyword>
<evidence type="ECO:0000259" key="1">
    <source>
        <dbReference type="PROSITE" id="PS51186"/>
    </source>
</evidence>
<proteinExistence type="predicted"/>
<dbReference type="InterPro" id="IPR000182">
    <property type="entry name" value="GNAT_dom"/>
</dbReference>
<comment type="caution">
    <text evidence="2">The sequence shown here is derived from an EMBL/GenBank/DDBJ whole genome shotgun (WGS) entry which is preliminary data.</text>
</comment>